<dbReference type="Proteomes" id="UP000584642">
    <property type="component" value="Unassembled WGS sequence"/>
</dbReference>
<feature type="transmembrane region" description="Helical" evidence="1">
    <location>
        <begin position="57"/>
        <end position="82"/>
    </location>
</feature>
<evidence type="ECO:0000313" key="2">
    <source>
        <dbReference type="EMBL" id="NYZ21202.1"/>
    </source>
</evidence>
<dbReference type="EMBL" id="JABFDB010000011">
    <property type="protein sequence ID" value="NYZ21202.1"/>
    <property type="molecule type" value="Genomic_DNA"/>
</dbReference>
<evidence type="ECO:0000256" key="1">
    <source>
        <dbReference type="SAM" id="Phobius"/>
    </source>
</evidence>
<comment type="caution">
    <text evidence="2">The sequence shown here is derived from an EMBL/GenBank/DDBJ whole genome shotgun (WGS) entry which is preliminary data.</text>
</comment>
<protein>
    <submittedName>
        <fullName evidence="2">Uncharacterized protein</fullName>
    </submittedName>
</protein>
<feature type="transmembrane region" description="Helical" evidence="1">
    <location>
        <begin position="26"/>
        <end position="45"/>
    </location>
</feature>
<name>A0ABX2TDC7_9PROT</name>
<accession>A0ABX2TDC7</accession>
<keyword evidence="1" id="KW-1133">Transmembrane helix</keyword>
<evidence type="ECO:0000313" key="3">
    <source>
        <dbReference type="Proteomes" id="UP000584642"/>
    </source>
</evidence>
<gene>
    <name evidence="2" type="ORF">HND93_15910</name>
</gene>
<keyword evidence="1" id="KW-0472">Membrane</keyword>
<proteinExistence type="predicted"/>
<sequence>MPAVLPLSGMPPCPRTGRRTLSNPRCALPVVGILLVAAFAVRLLADLLGRAAVADPVGLLSIGIGVLAVAVVLAPVAVLSVARTRAAWARAPE</sequence>
<keyword evidence="3" id="KW-1185">Reference proteome</keyword>
<dbReference type="RefSeq" id="WP_180282981.1">
    <property type="nucleotide sequence ID" value="NZ_JABFDB010000011.1"/>
</dbReference>
<organism evidence="2 3">
    <name type="scientific">Azospirillum oleiclasticum</name>
    <dbReference type="NCBI Taxonomy" id="2735135"/>
    <lineage>
        <taxon>Bacteria</taxon>
        <taxon>Pseudomonadati</taxon>
        <taxon>Pseudomonadota</taxon>
        <taxon>Alphaproteobacteria</taxon>
        <taxon>Rhodospirillales</taxon>
        <taxon>Azospirillaceae</taxon>
        <taxon>Azospirillum</taxon>
    </lineage>
</organism>
<reference evidence="2 3" key="1">
    <citation type="submission" date="2020-05" db="EMBL/GenBank/DDBJ databases">
        <title>Azospirillum oleiclasticum sp. nov, a nitrogen-fixing and heavy crude oil-emulsifying bacterium isolated from the crude oil of Yumen Oilfield.</title>
        <authorList>
            <person name="Wu D."/>
            <person name="Cai M."/>
            <person name="Zhang X."/>
        </authorList>
    </citation>
    <scope>NUCLEOTIDE SEQUENCE [LARGE SCALE GENOMIC DNA]</scope>
    <source>
        <strain evidence="2 3">ROY-1-1-2</strain>
    </source>
</reference>
<keyword evidence="1" id="KW-0812">Transmembrane</keyword>